<dbReference type="CDD" id="cd12107">
    <property type="entry name" value="Hemerythrin"/>
    <property type="match status" value="1"/>
</dbReference>
<dbReference type="InterPro" id="IPR016131">
    <property type="entry name" value="Haemerythrin_Fe_BS"/>
</dbReference>
<evidence type="ECO:0000313" key="3">
    <source>
        <dbReference type="EMBL" id="QWT49127.1"/>
    </source>
</evidence>
<keyword evidence="1" id="KW-0813">Transport</keyword>
<feature type="domain" description="Hemerythrin-like" evidence="2">
    <location>
        <begin position="14"/>
        <end position="130"/>
    </location>
</feature>
<reference evidence="3" key="1">
    <citation type="submission" date="2020-11" db="EMBL/GenBank/DDBJ databases">
        <title>Azospira inquinata sp. nov.</title>
        <authorList>
            <person name="Moe W.M."/>
            <person name="Mikes M.C."/>
        </authorList>
    </citation>
    <scope>NUCLEOTIDE SEQUENCE</scope>
    <source>
        <strain evidence="3">Azo-3</strain>
    </source>
</reference>
<sequence>MTEYFPWSADISVGIEEIDAQHKVLIHIINGIYQAIVTQAPRQTTGALLEELVQYTHVHFAVEESLFRITDYPAYEGHKAIHDQLKHQVEDIRAKFQRGEIVADLALMDFLKQWLEHHIKGEDKTYVPHLLQAGLAKKWAKTSWIGKIWGK</sequence>
<dbReference type="InterPro" id="IPR050669">
    <property type="entry name" value="Hemerythrin"/>
</dbReference>
<dbReference type="PANTHER" id="PTHR37164:SF1">
    <property type="entry name" value="BACTERIOHEMERYTHRIN"/>
    <property type="match status" value="1"/>
</dbReference>
<dbReference type="Pfam" id="PF01814">
    <property type="entry name" value="Hemerythrin"/>
    <property type="match status" value="1"/>
</dbReference>
<dbReference type="NCBIfam" id="NF033749">
    <property type="entry name" value="bact_hemeryth"/>
    <property type="match status" value="1"/>
</dbReference>
<dbReference type="RefSeq" id="WP_216127983.1">
    <property type="nucleotide sequence ID" value="NZ_CP064782.1"/>
</dbReference>
<protein>
    <submittedName>
        <fullName evidence="3">Bacteriohemerythrin</fullName>
    </submittedName>
</protein>
<name>A0A975XUT8_9RHOO</name>
<dbReference type="InterPro" id="IPR012827">
    <property type="entry name" value="Hemerythrin_metal-bd"/>
</dbReference>
<dbReference type="GO" id="GO:0005344">
    <property type="term" value="F:oxygen carrier activity"/>
    <property type="evidence" value="ECO:0007669"/>
    <property type="project" value="UniProtKB-KW"/>
</dbReference>
<dbReference type="PANTHER" id="PTHR37164">
    <property type="entry name" value="BACTERIOHEMERYTHRIN"/>
    <property type="match status" value="1"/>
</dbReference>
<dbReference type="InterPro" id="IPR012312">
    <property type="entry name" value="Hemerythrin-like"/>
</dbReference>
<dbReference type="GO" id="GO:0046872">
    <property type="term" value="F:metal ion binding"/>
    <property type="evidence" value="ECO:0007669"/>
    <property type="project" value="InterPro"/>
</dbReference>
<accession>A0A975XUT8</accession>
<organism evidence="3 4">
    <name type="scientific">Azospira inquinata</name>
    <dbReference type="NCBI Taxonomy" id="2785627"/>
    <lineage>
        <taxon>Bacteria</taxon>
        <taxon>Pseudomonadati</taxon>
        <taxon>Pseudomonadota</taxon>
        <taxon>Betaproteobacteria</taxon>
        <taxon>Rhodocyclales</taxon>
        <taxon>Rhodocyclaceae</taxon>
        <taxon>Azospira</taxon>
    </lineage>
</organism>
<gene>
    <name evidence="3" type="ORF">Azoinq_00435</name>
</gene>
<dbReference type="EMBL" id="CP064782">
    <property type="protein sequence ID" value="QWT49127.1"/>
    <property type="molecule type" value="Genomic_DNA"/>
</dbReference>
<evidence type="ECO:0000259" key="2">
    <source>
        <dbReference type="Pfam" id="PF01814"/>
    </source>
</evidence>
<dbReference type="AlphaFoldDB" id="A0A975XUT8"/>
<dbReference type="KEGG" id="aiq:Azoinq_00435"/>
<dbReference type="Proteomes" id="UP000683428">
    <property type="component" value="Chromosome"/>
</dbReference>
<dbReference type="NCBIfam" id="TIGR02481">
    <property type="entry name" value="hemeryth_dom"/>
    <property type="match status" value="1"/>
</dbReference>
<dbReference type="NCBIfam" id="NF002007">
    <property type="entry name" value="PRK00808.1"/>
    <property type="match status" value="1"/>
</dbReference>
<keyword evidence="1" id="KW-0561">Oxygen transport</keyword>
<evidence type="ECO:0000256" key="1">
    <source>
        <dbReference type="ARBA" id="ARBA00022621"/>
    </source>
</evidence>
<proteinExistence type="predicted"/>
<keyword evidence="4" id="KW-1185">Reference proteome</keyword>
<evidence type="ECO:0000313" key="4">
    <source>
        <dbReference type="Proteomes" id="UP000683428"/>
    </source>
</evidence>
<dbReference type="PROSITE" id="PS00550">
    <property type="entry name" value="HEMERYTHRINS"/>
    <property type="match status" value="1"/>
</dbReference>